<dbReference type="EMBL" id="ASPP01023580">
    <property type="protein sequence ID" value="ETO10234.1"/>
    <property type="molecule type" value="Genomic_DNA"/>
</dbReference>
<feature type="non-terminal residue" evidence="2">
    <location>
        <position position="1"/>
    </location>
</feature>
<keyword evidence="3" id="KW-1185">Reference proteome</keyword>
<name>X6M8J2_RETFI</name>
<protein>
    <submittedName>
        <fullName evidence="2">Uncharacterized protein</fullName>
    </submittedName>
</protein>
<feature type="transmembrane region" description="Helical" evidence="1">
    <location>
        <begin position="34"/>
        <end position="52"/>
    </location>
</feature>
<sequence length="193" mass="23144">STEYFLYPLYLYCLFLLGPHNSQNLTINKQTKKCIYIFFFFSFELYGLLLFMNEEFDVDREEYDKATNRRQKLADIGNIFSAANTTTFLQNLLRDLENKREVAQPNNEFEDEMNEEKGGMTQIVLDPSQSIMHRLSEFQNKEMKYLQREISFLVRNNDSYRHLIDARFDILERAFLAKTRSRKRLEVCLFLFC</sequence>
<feature type="transmembrane region" description="Helical" evidence="1">
    <location>
        <begin position="6"/>
        <end position="22"/>
    </location>
</feature>
<reference evidence="2 3" key="1">
    <citation type="journal article" date="2013" name="Curr. Biol.">
        <title>The Genome of the Foraminiferan Reticulomyxa filosa.</title>
        <authorList>
            <person name="Glockner G."/>
            <person name="Hulsmann N."/>
            <person name="Schleicher M."/>
            <person name="Noegel A.A."/>
            <person name="Eichinger L."/>
            <person name="Gallinger C."/>
            <person name="Pawlowski J."/>
            <person name="Sierra R."/>
            <person name="Euteneuer U."/>
            <person name="Pillet L."/>
            <person name="Moustafa A."/>
            <person name="Platzer M."/>
            <person name="Groth M."/>
            <person name="Szafranski K."/>
            <person name="Schliwa M."/>
        </authorList>
    </citation>
    <scope>NUCLEOTIDE SEQUENCE [LARGE SCALE GENOMIC DNA]</scope>
</reference>
<comment type="caution">
    <text evidence="2">The sequence shown here is derived from an EMBL/GenBank/DDBJ whole genome shotgun (WGS) entry which is preliminary data.</text>
</comment>
<dbReference type="Proteomes" id="UP000023152">
    <property type="component" value="Unassembled WGS sequence"/>
</dbReference>
<dbReference type="AlphaFoldDB" id="X6M8J2"/>
<evidence type="ECO:0000256" key="1">
    <source>
        <dbReference type="SAM" id="Phobius"/>
    </source>
</evidence>
<gene>
    <name evidence="2" type="ORF">RFI_27141</name>
</gene>
<keyword evidence="1" id="KW-0812">Transmembrane</keyword>
<evidence type="ECO:0000313" key="3">
    <source>
        <dbReference type="Proteomes" id="UP000023152"/>
    </source>
</evidence>
<accession>X6M8J2</accession>
<organism evidence="2 3">
    <name type="scientific">Reticulomyxa filosa</name>
    <dbReference type="NCBI Taxonomy" id="46433"/>
    <lineage>
        <taxon>Eukaryota</taxon>
        <taxon>Sar</taxon>
        <taxon>Rhizaria</taxon>
        <taxon>Retaria</taxon>
        <taxon>Foraminifera</taxon>
        <taxon>Monothalamids</taxon>
        <taxon>Reticulomyxidae</taxon>
        <taxon>Reticulomyxa</taxon>
    </lineage>
</organism>
<proteinExistence type="predicted"/>
<keyword evidence="1" id="KW-1133">Transmembrane helix</keyword>
<keyword evidence="1" id="KW-0472">Membrane</keyword>
<evidence type="ECO:0000313" key="2">
    <source>
        <dbReference type="EMBL" id="ETO10234.1"/>
    </source>
</evidence>